<keyword evidence="4" id="KW-0804">Transcription</keyword>
<dbReference type="InterPro" id="IPR039425">
    <property type="entry name" value="RNA_pol_sigma-70-like"/>
</dbReference>
<dbReference type="AlphaFoldDB" id="A0A841N9Z9"/>
<dbReference type="SUPFAM" id="SSF88659">
    <property type="entry name" value="Sigma3 and sigma4 domains of RNA polymerase sigma factors"/>
    <property type="match status" value="1"/>
</dbReference>
<dbReference type="SUPFAM" id="SSF88946">
    <property type="entry name" value="Sigma2 domain of RNA polymerase sigma factors"/>
    <property type="match status" value="1"/>
</dbReference>
<feature type="domain" description="RNA polymerase sigma factor 70 region 4 type 2" evidence="6">
    <location>
        <begin position="114"/>
        <end position="163"/>
    </location>
</feature>
<protein>
    <submittedName>
        <fullName evidence="7">RNA polymerase sigma-70 factor (ECF subfamily)</fullName>
    </submittedName>
</protein>
<gene>
    <name evidence="7" type="ORF">HNP36_001491</name>
</gene>
<dbReference type="Gene3D" id="1.10.1740.10">
    <property type="match status" value="1"/>
</dbReference>
<dbReference type="InterPro" id="IPR013324">
    <property type="entry name" value="RNA_pol_sigma_r3/r4-like"/>
</dbReference>
<evidence type="ECO:0000256" key="1">
    <source>
        <dbReference type="ARBA" id="ARBA00010641"/>
    </source>
</evidence>
<dbReference type="Proteomes" id="UP000589738">
    <property type="component" value="Unassembled WGS sequence"/>
</dbReference>
<evidence type="ECO:0000313" key="8">
    <source>
        <dbReference type="Proteomes" id="UP000589738"/>
    </source>
</evidence>
<sequence>MNRVSMMSLMEKEFLEKIEKHKGVIFKISKMYMDDRDDQSDLYQEIIYQAWKSYGDFQRRSDFSTWLYRTALNTAIVFLRSEKKRSFIQNQGIENLVVPQESYNDTDDRNMKLMYEAIHQLSPIDKALIFFFLEDFSGKEIAGQLGITEVNARVKLNRAKTKLKEIIEKQKK</sequence>
<evidence type="ECO:0000313" key="7">
    <source>
        <dbReference type="EMBL" id="MBB6370438.1"/>
    </source>
</evidence>
<dbReference type="PANTHER" id="PTHR43133">
    <property type="entry name" value="RNA POLYMERASE ECF-TYPE SIGMA FACTO"/>
    <property type="match status" value="1"/>
</dbReference>
<dbReference type="GO" id="GO:0003677">
    <property type="term" value="F:DNA binding"/>
    <property type="evidence" value="ECO:0007669"/>
    <property type="project" value="InterPro"/>
</dbReference>
<keyword evidence="8" id="KW-1185">Reference proteome</keyword>
<dbReference type="InterPro" id="IPR036388">
    <property type="entry name" value="WH-like_DNA-bd_sf"/>
</dbReference>
<dbReference type="Pfam" id="PF04542">
    <property type="entry name" value="Sigma70_r2"/>
    <property type="match status" value="1"/>
</dbReference>
<keyword evidence="2" id="KW-0805">Transcription regulation</keyword>
<dbReference type="Pfam" id="PF08281">
    <property type="entry name" value="Sigma70_r4_2"/>
    <property type="match status" value="1"/>
</dbReference>
<dbReference type="InterPro" id="IPR014284">
    <property type="entry name" value="RNA_pol_sigma-70_dom"/>
</dbReference>
<dbReference type="Gene3D" id="1.10.10.10">
    <property type="entry name" value="Winged helix-like DNA-binding domain superfamily/Winged helix DNA-binding domain"/>
    <property type="match status" value="1"/>
</dbReference>
<dbReference type="EMBL" id="JACHLC010000001">
    <property type="protein sequence ID" value="MBB6370438.1"/>
    <property type="molecule type" value="Genomic_DNA"/>
</dbReference>
<evidence type="ECO:0000259" key="5">
    <source>
        <dbReference type="Pfam" id="PF04542"/>
    </source>
</evidence>
<dbReference type="PANTHER" id="PTHR43133:SF45">
    <property type="entry name" value="RNA POLYMERASE ECF-TYPE SIGMA FACTOR"/>
    <property type="match status" value="1"/>
</dbReference>
<comment type="caution">
    <text evidence="7">The sequence shown here is derived from an EMBL/GenBank/DDBJ whole genome shotgun (WGS) entry which is preliminary data.</text>
</comment>
<dbReference type="InterPro" id="IPR013249">
    <property type="entry name" value="RNA_pol_sigma70_r4_t2"/>
</dbReference>
<organism evidence="7 8">
    <name type="scientific">Chryseobacterium shigense</name>
    <dbReference type="NCBI Taxonomy" id="297244"/>
    <lineage>
        <taxon>Bacteria</taxon>
        <taxon>Pseudomonadati</taxon>
        <taxon>Bacteroidota</taxon>
        <taxon>Flavobacteriia</taxon>
        <taxon>Flavobacteriales</taxon>
        <taxon>Weeksellaceae</taxon>
        <taxon>Chryseobacterium group</taxon>
        <taxon>Chryseobacterium</taxon>
    </lineage>
</organism>
<keyword evidence="3" id="KW-0731">Sigma factor</keyword>
<dbReference type="InterPro" id="IPR007627">
    <property type="entry name" value="RNA_pol_sigma70_r2"/>
</dbReference>
<comment type="similarity">
    <text evidence="1">Belongs to the sigma-70 factor family. ECF subfamily.</text>
</comment>
<dbReference type="NCBIfam" id="TIGR02937">
    <property type="entry name" value="sigma70-ECF"/>
    <property type="match status" value="1"/>
</dbReference>
<evidence type="ECO:0000256" key="3">
    <source>
        <dbReference type="ARBA" id="ARBA00023082"/>
    </source>
</evidence>
<evidence type="ECO:0000256" key="2">
    <source>
        <dbReference type="ARBA" id="ARBA00023015"/>
    </source>
</evidence>
<name>A0A841N9Z9_9FLAO</name>
<reference evidence="7 8" key="1">
    <citation type="submission" date="2020-08" db="EMBL/GenBank/DDBJ databases">
        <title>Functional genomics of gut bacteria from endangered species of beetles.</title>
        <authorList>
            <person name="Carlos-Shanley C."/>
        </authorList>
    </citation>
    <scope>NUCLEOTIDE SEQUENCE [LARGE SCALE GENOMIC DNA]</scope>
    <source>
        <strain evidence="7 8">S00136</strain>
    </source>
</reference>
<dbReference type="GO" id="GO:0006352">
    <property type="term" value="P:DNA-templated transcription initiation"/>
    <property type="evidence" value="ECO:0007669"/>
    <property type="project" value="InterPro"/>
</dbReference>
<evidence type="ECO:0000256" key="4">
    <source>
        <dbReference type="ARBA" id="ARBA00023163"/>
    </source>
</evidence>
<accession>A0A841N9Z9</accession>
<dbReference type="GO" id="GO:0016987">
    <property type="term" value="F:sigma factor activity"/>
    <property type="evidence" value="ECO:0007669"/>
    <property type="project" value="UniProtKB-KW"/>
</dbReference>
<feature type="domain" description="RNA polymerase sigma-70 region 2" evidence="5">
    <location>
        <begin position="18"/>
        <end position="84"/>
    </location>
</feature>
<evidence type="ECO:0000259" key="6">
    <source>
        <dbReference type="Pfam" id="PF08281"/>
    </source>
</evidence>
<dbReference type="InterPro" id="IPR013325">
    <property type="entry name" value="RNA_pol_sigma_r2"/>
</dbReference>
<proteinExistence type="inferred from homology"/>